<dbReference type="NCBIfam" id="TIGR01297">
    <property type="entry name" value="CDF"/>
    <property type="match status" value="2"/>
</dbReference>
<evidence type="ECO:0000256" key="4">
    <source>
        <dbReference type="ARBA" id="ARBA00022692"/>
    </source>
</evidence>
<feature type="transmembrane region" description="Helical" evidence="10">
    <location>
        <begin position="150"/>
        <end position="172"/>
    </location>
</feature>
<feature type="region of interest" description="Disordered" evidence="9">
    <location>
        <begin position="200"/>
        <end position="219"/>
    </location>
</feature>
<dbReference type="Pfam" id="PF01545">
    <property type="entry name" value="Cation_efflux"/>
    <property type="match status" value="2"/>
</dbReference>
<evidence type="ECO:0000256" key="2">
    <source>
        <dbReference type="ARBA" id="ARBA00008873"/>
    </source>
</evidence>
<dbReference type="AlphaFoldDB" id="A0A0S4JP00"/>
<dbReference type="InterPro" id="IPR058533">
    <property type="entry name" value="Cation_efflux_TM"/>
</dbReference>
<comment type="subcellular location">
    <subcellularLocation>
        <location evidence="1">Membrane</location>
        <topology evidence="1">Multi-pass membrane protein</topology>
    </subcellularLocation>
</comment>
<feature type="domain" description="Cation efflux protein transmembrane" evidence="11">
    <location>
        <begin position="399"/>
        <end position="483"/>
    </location>
</feature>
<keyword evidence="5" id="KW-0862">Zinc</keyword>
<feature type="compositionally biased region" description="Basic and acidic residues" evidence="9">
    <location>
        <begin position="276"/>
        <end position="347"/>
    </location>
</feature>
<evidence type="ECO:0000259" key="12">
    <source>
        <dbReference type="Pfam" id="PF16916"/>
    </source>
</evidence>
<dbReference type="OMA" id="AHILHIH"/>
<evidence type="ECO:0000313" key="14">
    <source>
        <dbReference type="Proteomes" id="UP000051952"/>
    </source>
</evidence>
<dbReference type="GO" id="GO:0005886">
    <property type="term" value="C:plasma membrane"/>
    <property type="evidence" value="ECO:0007669"/>
    <property type="project" value="TreeGrafter"/>
</dbReference>
<dbReference type="InterPro" id="IPR050681">
    <property type="entry name" value="CDF/SLC30A"/>
</dbReference>
<protein>
    <submittedName>
        <fullName evidence="13">Zinc transporter-like protein, putative</fullName>
    </submittedName>
</protein>
<evidence type="ECO:0000256" key="6">
    <source>
        <dbReference type="ARBA" id="ARBA00022989"/>
    </source>
</evidence>
<dbReference type="Pfam" id="PF16916">
    <property type="entry name" value="ZT_dimer"/>
    <property type="match status" value="1"/>
</dbReference>
<evidence type="ECO:0000256" key="9">
    <source>
        <dbReference type="SAM" id="MobiDB-lite"/>
    </source>
</evidence>
<sequence length="587" mass="62404">MPRGDVNELTTESSQLLATNRSATNNNGYGAATTILLNGPPQDDAVEGSAASPKESSSATIVSDVPKTVTDVQSARDRERRALTSAMAFCVVFMIVELFGGYISHSLAILTDALHLMTDVGAYALSIFALIAAGRAANERYNYGWHRAEVLGTLFSVFTIWALAGAICLEAVSRIWNIIDCARIAHDGQHGYGAMVGTPAPVSSSHGRGASTTTSTPTPMSAVEDAVAQCVPIDSKVMVVVGILGMLVNVGCACILYFGGSHGHSHFGGGKCSGDHGHSHEGDHGHSHEGDDHGHSHDDHGNDDHGHSHDDHGHSHDDHGHSHDDHGHDDHGHSHDDTDHGHSHDGACESSSPSSTSAAKKNVSFKHSPSLQSFDGAHGDHDDDEEDEEHDHHGHDHGHGDGKKKSGFAIHAAFLHALGDCVQSLGVILAGIFIYIANLAQYGTPSTAHSYYNLADPLSSILFAMITLKMTKNLIYDILAILMESTPTSVDYPKLAKALAEIPGVVSVHDLHVWSIAQDFTACSVHLVANNHVEVLNQAQTICEEDFRISHHTIQVDPEENGAGRCGHRGGGGCMTVTSNELAVHHR</sequence>
<dbReference type="Proteomes" id="UP000051952">
    <property type="component" value="Unassembled WGS sequence"/>
</dbReference>
<feature type="domain" description="Cation efflux protein cytoplasmic" evidence="12">
    <location>
        <begin position="488"/>
        <end position="559"/>
    </location>
</feature>
<dbReference type="PANTHER" id="PTHR11562">
    <property type="entry name" value="CATION EFFLUX PROTEIN/ ZINC TRANSPORTER"/>
    <property type="match status" value="1"/>
</dbReference>
<keyword evidence="4 10" id="KW-0812">Transmembrane</keyword>
<feature type="transmembrane region" description="Helical" evidence="10">
    <location>
        <begin position="449"/>
        <end position="468"/>
    </location>
</feature>
<feature type="transmembrane region" description="Helical" evidence="10">
    <location>
        <begin position="413"/>
        <end position="437"/>
    </location>
</feature>
<evidence type="ECO:0000256" key="8">
    <source>
        <dbReference type="ARBA" id="ARBA00023136"/>
    </source>
</evidence>
<feature type="transmembrane region" description="Helical" evidence="10">
    <location>
        <begin position="237"/>
        <end position="258"/>
    </location>
</feature>
<organism evidence="13 14">
    <name type="scientific">Bodo saltans</name>
    <name type="common">Flagellated protozoan</name>
    <dbReference type="NCBI Taxonomy" id="75058"/>
    <lineage>
        <taxon>Eukaryota</taxon>
        <taxon>Discoba</taxon>
        <taxon>Euglenozoa</taxon>
        <taxon>Kinetoplastea</taxon>
        <taxon>Metakinetoplastina</taxon>
        <taxon>Eubodonida</taxon>
        <taxon>Bodonidae</taxon>
        <taxon>Bodo</taxon>
    </lineage>
</organism>
<dbReference type="PANTHER" id="PTHR11562:SF17">
    <property type="entry name" value="RE54080P-RELATED"/>
    <property type="match status" value="1"/>
</dbReference>
<dbReference type="InterPro" id="IPR036837">
    <property type="entry name" value="Cation_efflux_CTD_sf"/>
</dbReference>
<keyword evidence="6 10" id="KW-1133">Transmembrane helix</keyword>
<feature type="compositionally biased region" description="Polar residues" evidence="9">
    <location>
        <begin position="8"/>
        <end position="28"/>
    </location>
</feature>
<dbReference type="InterPro" id="IPR002524">
    <property type="entry name" value="Cation_efflux"/>
</dbReference>
<dbReference type="Gene3D" id="1.20.1510.10">
    <property type="entry name" value="Cation efflux protein transmembrane domain"/>
    <property type="match status" value="2"/>
</dbReference>
<proteinExistence type="inferred from homology"/>
<keyword evidence="14" id="KW-1185">Reference proteome</keyword>
<feature type="compositionally biased region" description="Basic and acidic residues" evidence="9">
    <location>
        <begin position="390"/>
        <end position="403"/>
    </location>
</feature>
<reference evidence="14" key="1">
    <citation type="submission" date="2015-09" db="EMBL/GenBank/DDBJ databases">
        <authorList>
            <consortium name="Pathogen Informatics"/>
        </authorList>
    </citation>
    <scope>NUCLEOTIDE SEQUENCE [LARGE SCALE GENOMIC DNA]</scope>
    <source>
        <strain evidence="14">Lake Konstanz</strain>
    </source>
</reference>
<gene>
    <name evidence="13" type="ORF">BSAL_34635</name>
</gene>
<dbReference type="EMBL" id="CYKH01001979">
    <property type="protein sequence ID" value="CUG91892.1"/>
    <property type="molecule type" value="Genomic_DNA"/>
</dbReference>
<feature type="region of interest" description="Disordered" evidence="9">
    <location>
        <begin position="1"/>
        <end position="62"/>
    </location>
</feature>
<evidence type="ECO:0000256" key="10">
    <source>
        <dbReference type="SAM" id="Phobius"/>
    </source>
</evidence>
<feature type="region of interest" description="Disordered" evidence="9">
    <location>
        <begin position="276"/>
        <end position="403"/>
    </location>
</feature>
<evidence type="ECO:0000259" key="11">
    <source>
        <dbReference type="Pfam" id="PF01545"/>
    </source>
</evidence>
<name>A0A0S4JP00_BODSA</name>
<feature type="transmembrane region" description="Helical" evidence="10">
    <location>
        <begin position="120"/>
        <end position="138"/>
    </location>
</feature>
<dbReference type="VEuPathDB" id="TriTrypDB:BSAL_34635"/>
<dbReference type="InterPro" id="IPR027470">
    <property type="entry name" value="Cation_efflux_CTD"/>
</dbReference>
<dbReference type="GO" id="GO:0005385">
    <property type="term" value="F:zinc ion transmembrane transporter activity"/>
    <property type="evidence" value="ECO:0007669"/>
    <property type="project" value="TreeGrafter"/>
</dbReference>
<evidence type="ECO:0000256" key="7">
    <source>
        <dbReference type="ARBA" id="ARBA00023065"/>
    </source>
</evidence>
<keyword evidence="8 10" id="KW-0472">Membrane</keyword>
<dbReference type="OrthoDB" id="9944568at2759"/>
<accession>A0A0S4JP00</accession>
<keyword evidence="3" id="KW-0813">Transport</keyword>
<evidence type="ECO:0000313" key="13">
    <source>
        <dbReference type="EMBL" id="CUG91892.1"/>
    </source>
</evidence>
<evidence type="ECO:0000256" key="3">
    <source>
        <dbReference type="ARBA" id="ARBA00022448"/>
    </source>
</evidence>
<dbReference type="SUPFAM" id="SSF161111">
    <property type="entry name" value="Cation efflux protein transmembrane domain-like"/>
    <property type="match status" value="1"/>
</dbReference>
<keyword evidence="7" id="KW-0406">Ion transport</keyword>
<feature type="transmembrane region" description="Helical" evidence="10">
    <location>
        <begin position="86"/>
        <end position="108"/>
    </location>
</feature>
<comment type="similarity">
    <text evidence="2">Belongs to the cation diffusion facilitator (CDF) transporter (TC 2.A.4) family. SLC30A subfamily.</text>
</comment>
<feature type="domain" description="Cation efflux protein transmembrane" evidence="11">
    <location>
        <begin position="85"/>
        <end position="176"/>
    </location>
</feature>
<dbReference type="InterPro" id="IPR027469">
    <property type="entry name" value="Cation_efflux_TMD_sf"/>
</dbReference>
<keyword evidence="5" id="KW-0864">Zinc transport</keyword>
<evidence type="ECO:0000256" key="1">
    <source>
        <dbReference type="ARBA" id="ARBA00004141"/>
    </source>
</evidence>
<dbReference type="SUPFAM" id="SSF160240">
    <property type="entry name" value="Cation efflux protein cytoplasmic domain-like"/>
    <property type="match status" value="1"/>
</dbReference>
<evidence type="ECO:0000256" key="5">
    <source>
        <dbReference type="ARBA" id="ARBA00022906"/>
    </source>
</evidence>